<evidence type="ECO:0008006" key="3">
    <source>
        <dbReference type="Google" id="ProtNLM"/>
    </source>
</evidence>
<accession>A0ABU9BKV3</accession>
<dbReference type="Pfam" id="PF07224">
    <property type="entry name" value="Chlorophyllase"/>
    <property type="match status" value="1"/>
</dbReference>
<reference evidence="1 2" key="1">
    <citation type="submission" date="2024-04" db="EMBL/GenBank/DDBJ databases">
        <title>Novel species of the genus Ideonella isolated from streams.</title>
        <authorList>
            <person name="Lu H."/>
        </authorList>
    </citation>
    <scope>NUCLEOTIDE SEQUENCE [LARGE SCALE GENOMIC DNA]</scope>
    <source>
        <strain evidence="1 2">DXS29W</strain>
    </source>
</reference>
<evidence type="ECO:0000313" key="1">
    <source>
        <dbReference type="EMBL" id="MEK8030592.1"/>
    </source>
</evidence>
<dbReference type="PANTHER" id="PTHR33428">
    <property type="entry name" value="CHLOROPHYLLASE-2, CHLOROPLASTIC"/>
    <property type="match status" value="1"/>
</dbReference>
<dbReference type="InterPro" id="IPR017395">
    <property type="entry name" value="Chlorophyllase-like"/>
</dbReference>
<dbReference type="Gene3D" id="3.40.50.1820">
    <property type="entry name" value="alpha/beta hydrolase"/>
    <property type="match status" value="1"/>
</dbReference>
<sequence length="724" mass="78696">MIVQYNGALVLSLTVEGHIAFAAYCEDENLAEATPQTLSITAPDGRRLLASRVVAVSDTATAIDVTLAGRMSANAVFPPSRSLQIIAPGGGVVAALTLDGDLLAKGDDRTVLANPGATGPFPVDAYVYADPGLAYPSGLIAGYALFAPSTVDWNTGTIDLSGVIDEVSDASLSSPEYWAFAEAYDAFQASATLTNEIKLVGARSAYLAAKANYAWPFDITRVPLNGMVWVPKGAGPFPLIVFAHGNHSPLDNSTPGYQYLCEKLASHGIIAATIDVNFLNANLHGENGARAILQLEHVKQFEGWNARPGHRLHNKVDTSRVMLAGHSRGGEAVAHASMFNRMTSFTPAWRRAPVAIDGTGTQPLGPYAFGLRGLIAIAPTDDQYKPVAPLLHQGVVSTVIDRTSYLLIHGTMDADVVSFDGYRAYDRALPYDLDRMREPATGYKALMWVYQANHNYFNTTWGHDSDQDPVKVMDPNLQRQLASVVFGAWAQVHLLGRSSYWPIVRRPQLARTNAWLSADVTLVSQYHDRCRLWVHTFDNSGLLQVSAPVTGVPDTRNCTAEQRYLAVSDPGDLHRDDPTGFLYQQTGGLRVLWNTSGERYIVSDLDFHGDTARLQVLSVRAGQSIEAQNPADTPQDFRILVTDRAGTTFGAQASAYAALPYPGPLSDPPDLSEYERKTVMQTLRIPLSEIAGAGVNVREIRRIEFVFDVTAKGVMYFDDLQLSL</sequence>
<name>A0ABU9BKV3_9BURK</name>
<dbReference type="PANTHER" id="PTHR33428:SF14">
    <property type="entry name" value="CARBOXYLESTERASE TYPE B DOMAIN-CONTAINING PROTEIN"/>
    <property type="match status" value="1"/>
</dbReference>
<gene>
    <name evidence="1" type="ORF">AACH06_07110</name>
</gene>
<proteinExistence type="predicted"/>
<dbReference type="Proteomes" id="UP001371218">
    <property type="component" value="Unassembled WGS sequence"/>
</dbReference>
<organism evidence="1 2">
    <name type="scientific">Ideonella lacteola</name>
    <dbReference type="NCBI Taxonomy" id="2984193"/>
    <lineage>
        <taxon>Bacteria</taxon>
        <taxon>Pseudomonadati</taxon>
        <taxon>Pseudomonadota</taxon>
        <taxon>Betaproteobacteria</taxon>
        <taxon>Burkholderiales</taxon>
        <taxon>Sphaerotilaceae</taxon>
        <taxon>Ideonella</taxon>
    </lineage>
</organism>
<comment type="caution">
    <text evidence="1">The sequence shown here is derived from an EMBL/GenBank/DDBJ whole genome shotgun (WGS) entry which is preliminary data.</text>
</comment>
<dbReference type="EMBL" id="JBBUTG010000003">
    <property type="protein sequence ID" value="MEK8030592.1"/>
    <property type="molecule type" value="Genomic_DNA"/>
</dbReference>
<evidence type="ECO:0000313" key="2">
    <source>
        <dbReference type="Proteomes" id="UP001371218"/>
    </source>
</evidence>
<protein>
    <recommendedName>
        <fullName evidence="3">Alpha/beta hydrolase</fullName>
    </recommendedName>
</protein>
<keyword evidence="2" id="KW-1185">Reference proteome</keyword>
<dbReference type="InterPro" id="IPR029058">
    <property type="entry name" value="AB_hydrolase_fold"/>
</dbReference>
<dbReference type="RefSeq" id="WP_341424952.1">
    <property type="nucleotide sequence ID" value="NZ_JBBUTG010000003.1"/>
</dbReference>
<dbReference type="SUPFAM" id="SSF53474">
    <property type="entry name" value="alpha/beta-Hydrolases"/>
    <property type="match status" value="1"/>
</dbReference>